<evidence type="ECO:0000256" key="4">
    <source>
        <dbReference type="ARBA" id="ARBA00023054"/>
    </source>
</evidence>
<dbReference type="InterPro" id="IPR051841">
    <property type="entry name" value="MT-Golgi_org_protein"/>
</dbReference>
<dbReference type="EMBL" id="JARKIK010000008">
    <property type="protein sequence ID" value="KAK8749936.1"/>
    <property type="molecule type" value="Genomic_DNA"/>
</dbReference>
<accession>A0AAW0XZI1</accession>
<keyword evidence="9" id="KW-1185">Reference proteome</keyword>
<dbReference type="PROSITE" id="PS50913">
    <property type="entry name" value="GRIP"/>
    <property type="match status" value="1"/>
</dbReference>
<comment type="subcellular location">
    <subcellularLocation>
        <location evidence="1">Cytoplasm</location>
    </subcellularLocation>
</comment>
<dbReference type="PANTHER" id="PTHR18902">
    <property type="entry name" value="NUCLEAR MITOTIC APPARATUS PROTEIN 1-RELATED"/>
    <property type="match status" value="1"/>
</dbReference>
<feature type="coiled-coil region" evidence="5">
    <location>
        <begin position="779"/>
        <end position="891"/>
    </location>
</feature>
<feature type="compositionally biased region" description="Basic and acidic residues" evidence="6">
    <location>
        <begin position="1"/>
        <end position="16"/>
    </location>
</feature>
<proteinExistence type="predicted"/>
<evidence type="ECO:0000256" key="5">
    <source>
        <dbReference type="SAM" id="Coils"/>
    </source>
</evidence>
<feature type="compositionally biased region" description="Polar residues" evidence="6">
    <location>
        <begin position="1200"/>
        <end position="1209"/>
    </location>
</feature>
<feature type="region of interest" description="Disordered" evidence="6">
    <location>
        <begin position="1200"/>
        <end position="1255"/>
    </location>
</feature>
<evidence type="ECO:0000313" key="9">
    <source>
        <dbReference type="Proteomes" id="UP001445076"/>
    </source>
</evidence>
<feature type="non-terminal residue" evidence="8">
    <location>
        <position position="1"/>
    </location>
</feature>
<comment type="caution">
    <text evidence="8">The sequence shown here is derived from an EMBL/GenBank/DDBJ whole genome shotgun (WGS) entry which is preliminary data.</text>
</comment>
<protein>
    <recommendedName>
        <fullName evidence="7">GRIP domain-containing protein</fullName>
    </recommendedName>
</protein>
<gene>
    <name evidence="8" type="ORF">OTU49_015139</name>
</gene>
<evidence type="ECO:0000256" key="6">
    <source>
        <dbReference type="SAM" id="MobiDB-lite"/>
    </source>
</evidence>
<dbReference type="InterPro" id="IPR000237">
    <property type="entry name" value="GRIP_dom"/>
</dbReference>
<dbReference type="SMART" id="SM00755">
    <property type="entry name" value="Grip"/>
    <property type="match status" value="1"/>
</dbReference>
<reference evidence="8 9" key="1">
    <citation type="journal article" date="2024" name="BMC Genomics">
        <title>Genome assembly of redclaw crayfish (Cherax quadricarinatus) provides insights into its immune adaptation and hypoxia tolerance.</title>
        <authorList>
            <person name="Liu Z."/>
            <person name="Zheng J."/>
            <person name="Li H."/>
            <person name="Fang K."/>
            <person name="Wang S."/>
            <person name="He J."/>
            <person name="Zhou D."/>
            <person name="Weng S."/>
            <person name="Chi M."/>
            <person name="Gu Z."/>
            <person name="He J."/>
            <person name="Li F."/>
            <person name="Wang M."/>
        </authorList>
    </citation>
    <scope>NUCLEOTIDE SEQUENCE [LARGE SCALE GENOMIC DNA]</scope>
    <source>
        <strain evidence="8">ZL_2023a</strain>
    </source>
</reference>
<dbReference type="GO" id="GO:0005737">
    <property type="term" value="C:cytoplasm"/>
    <property type="evidence" value="ECO:0007669"/>
    <property type="project" value="UniProtKB-SubCell"/>
</dbReference>
<keyword evidence="4 5" id="KW-0175">Coiled coil</keyword>
<evidence type="ECO:0000256" key="2">
    <source>
        <dbReference type="ARBA" id="ARBA00022490"/>
    </source>
</evidence>
<name>A0AAW0XZI1_CHEQU</name>
<feature type="coiled-coil region" evidence="5">
    <location>
        <begin position="945"/>
        <end position="1120"/>
    </location>
</feature>
<evidence type="ECO:0000313" key="8">
    <source>
        <dbReference type="EMBL" id="KAK8749936.1"/>
    </source>
</evidence>
<feature type="coiled-coil region" evidence="5">
    <location>
        <begin position="1276"/>
        <end position="1451"/>
    </location>
</feature>
<feature type="coiled-coil region" evidence="5">
    <location>
        <begin position="1479"/>
        <end position="1679"/>
    </location>
</feature>
<feature type="compositionally biased region" description="Polar residues" evidence="6">
    <location>
        <begin position="17"/>
        <end position="31"/>
    </location>
</feature>
<dbReference type="PANTHER" id="PTHR18902:SF25">
    <property type="entry name" value="GRIP AND COILED-COIL DOMAIN-CONTAINING PROTEIN 2"/>
    <property type="match status" value="1"/>
</dbReference>
<feature type="coiled-coil region" evidence="5">
    <location>
        <begin position="492"/>
        <end position="634"/>
    </location>
</feature>
<feature type="coiled-coil region" evidence="5">
    <location>
        <begin position="1738"/>
        <end position="1772"/>
    </location>
</feature>
<feature type="coiled-coil region" evidence="5">
    <location>
        <begin position="113"/>
        <end position="463"/>
    </location>
</feature>
<evidence type="ECO:0000259" key="7">
    <source>
        <dbReference type="PROSITE" id="PS50913"/>
    </source>
</evidence>
<keyword evidence="3" id="KW-0597">Phosphoprotein</keyword>
<feature type="region of interest" description="Disordered" evidence="6">
    <location>
        <begin position="1"/>
        <end position="48"/>
    </location>
</feature>
<evidence type="ECO:0000256" key="1">
    <source>
        <dbReference type="ARBA" id="ARBA00004496"/>
    </source>
</evidence>
<organism evidence="8 9">
    <name type="scientific">Cherax quadricarinatus</name>
    <name type="common">Australian red claw crayfish</name>
    <dbReference type="NCBI Taxonomy" id="27406"/>
    <lineage>
        <taxon>Eukaryota</taxon>
        <taxon>Metazoa</taxon>
        <taxon>Ecdysozoa</taxon>
        <taxon>Arthropoda</taxon>
        <taxon>Crustacea</taxon>
        <taxon>Multicrustacea</taxon>
        <taxon>Malacostraca</taxon>
        <taxon>Eumalacostraca</taxon>
        <taxon>Eucarida</taxon>
        <taxon>Decapoda</taxon>
        <taxon>Pleocyemata</taxon>
        <taxon>Astacidea</taxon>
        <taxon>Parastacoidea</taxon>
        <taxon>Parastacidae</taxon>
        <taxon>Cherax</taxon>
    </lineage>
</organism>
<evidence type="ECO:0000256" key="3">
    <source>
        <dbReference type="ARBA" id="ARBA00022553"/>
    </source>
</evidence>
<dbReference type="Proteomes" id="UP001445076">
    <property type="component" value="Unassembled WGS sequence"/>
</dbReference>
<feature type="region of interest" description="Disordered" evidence="6">
    <location>
        <begin position="1839"/>
        <end position="1862"/>
    </location>
</feature>
<feature type="compositionally biased region" description="Basic and acidic residues" evidence="6">
    <location>
        <begin position="1210"/>
        <end position="1228"/>
    </location>
</feature>
<dbReference type="Gene3D" id="1.10.220.60">
    <property type="entry name" value="GRIP domain"/>
    <property type="match status" value="1"/>
</dbReference>
<keyword evidence="2" id="KW-0963">Cytoplasm</keyword>
<dbReference type="Pfam" id="PF01465">
    <property type="entry name" value="GRIP"/>
    <property type="match status" value="1"/>
</dbReference>
<feature type="coiled-coil region" evidence="5">
    <location>
        <begin position="1893"/>
        <end position="1934"/>
    </location>
</feature>
<sequence>SDLSHVNRYDSQEEHSLNYSMESNGGISTPAGNEAEEKIPGRTTVGGGNLEKLTHQELVNKCRNLLTLAHRAKVAKDEIAAELKQTKLALKNAEPKDIPQMGEAEANALQEMVANLTEGKVALTTKIESLQRQLKVSSSEVDFLQSTEKELMQQRNSLEAQNHQLLKENEATLQKLQELQVSSAEKSELLAKAWETEKIAYQEKLENLQVQIGQVDILKTKCKKFLEEKSELENELKNQQKLVAKSIRLQGELKCLKEEKKALDIIVESSKKEKKTLEGKIKDLENQDLKLKKEKEDVHKSLNLSQDRIQELENMVKEKDTSIFDLKNHFKEMQENCLKIEEEKEFLESTKTELETEHQALATKVNTLQEELKIELDKNSHLEQILTELQTQKTDQIAMSPTEVECFKEKIVEIEKNNQQKDLELQKLLEERSIAERSMQEEIEHLKSREELLMQEKRQNEDKLKMMWVDLVDLKNKHTVMEEESCNNEREKNDLTAKLKETEEENRKLIEHSKQRDLEHIVFIENQKESDELIAQVNKLSLEVQQLTEENKKLLKSSEDLENEVSLMRENVEVVQREKTSMEIKISKFVEEVEQSSESAAVEKDRADHLSKHIKELKSENAELNSQVELIQKEAESTKILLGKLQNSGISIISMCKRMYPTISKTMFIDDHEDVLTMMQIVEEILSAALAKRDNFSLEKNMQCIVHALGHVQEQSKNLIESRDFSAWESLSSGFNNINKSLVTFYMHAAGILEVEKDLPVEEIFKDISSLFAKLCTVLKEGRITLNNVTSTVDELRKEKTHLENIAVETEKEKEIISQKLNDSLNHIESIVKEKNEQLENHNNIIADYEKSHKLFNQSIEEEKLLLKERISELEVKLLSSENKRIELETKLLSGDSQNKEKVDESREQFTIVKAECEALARKYKEAVTETEKFEQIIEKQVKDLQSLSIEKDVLVSEKNAVKQENESLKNAVDNITKQDAAKEKIWSDEKQDLENKLAIAFNEIIIHEQDYTSLNESKKLVQESLTEEKRKLEEKLEAIIMEQEIQIQEAAAMKGENNVLQTKIQTLQTKIEQLIEDANKFQSNMKVAKDEIQALKHEKEHIEKELKDADNQKLQLRSSIEASTGRCEDLLTELNGMNKILRERGERISRLEDSNKEKSEELEKTTIQLKELKVKYEAELASKQEQLQTITERLHSFNSDSTVTSPAQNDHHNSDSEVKTLEQEKTNLKKTALPLDSDPGSVHDCQSEVMSTSTISRAEDTQRMKELEDTFEERYMKLKSVAIKLKKRVAELTAQLNSSEEMCSKLATERDDNKNKASKNVQALQGEIDRLQDEVDSKAKELKDQGKQLVLAAEQLAAVKSELAAAQDENGLLHRTVKNLEETISSQETAAGSLRGQITSLEKRLSTELTKQQLLEDRKKKAEERLEEERQRAAHAVKELEEAKQDVKTRSLLDLEMRDYELTVEELNGQLAEKDYCITELQETIEREKGRSNSLQDQLAHLTTQEATERERAEKMKKLLLDHKTQLAELRLAQEAQSAATEKAQITIEQLTQEIEKQKLLTAEVSNEKIKLEELAKRSKLSSERQIEILEEQLLKHKVEVQQLMAERDTIRNEFEGYRVRAASVLRQKSRPPDVNINELQSEKEELQADCEVAQLKVQQLQSELSTLQAEYTFMQSEKDGIAKKLLSLSEELNRRESSHHEKITSLESKMEAKMAEYQRIITSMANQNEAMSNNFKKQLDTLKQTHSREVEQLTAKLEECEDKLWQLKNTISTSVTATPASANTTMSTIPTAPHPLRSENDHTVPGVNHTNTQQHRRQLSLGYDEPRIDVTNMVREEGEGSEWVEPVHRSPGKQRGYSPPPLEQLINSPLTSQDDNVSIASINTDATGKEMARLEAKLSAGEMRIQQLTTLLHESEAENAKLTQLSDALKEEIRRSVRNEVREKHMENTEYMKNVILKFLLLKNGEERKHLVPVLKTVLQLSPSETSQLELLAFGDEGEGGSQAGWGSYLHLWSSR</sequence>
<feature type="domain" description="GRIP" evidence="7">
    <location>
        <begin position="1944"/>
        <end position="1994"/>
    </location>
</feature>